<dbReference type="Gene3D" id="2.40.70.10">
    <property type="entry name" value="Acid Proteases"/>
    <property type="match status" value="1"/>
</dbReference>
<feature type="compositionally biased region" description="Basic and acidic residues" evidence="2">
    <location>
        <begin position="1"/>
        <end position="11"/>
    </location>
</feature>
<dbReference type="KEGG" id="scm:SCHCO_01094336"/>
<feature type="region of interest" description="Disordered" evidence="2">
    <location>
        <begin position="643"/>
        <end position="848"/>
    </location>
</feature>
<dbReference type="GeneID" id="9596333"/>
<feature type="region of interest" description="Disordered" evidence="2">
    <location>
        <begin position="361"/>
        <end position="380"/>
    </location>
</feature>
<evidence type="ECO:0000256" key="1">
    <source>
        <dbReference type="PROSITE-ProRule" id="PRU00047"/>
    </source>
</evidence>
<keyword evidence="5" id="KW-1185">Reference proteome</keyword>
<feature type="region of interest" description="Disordered" evidence="2">
    <location>
        <begin position="1628"/>
        <end position="1659"/>
    </location>
</feature>
<evidence type="ECO:0000256" key="2">
    <source>
        <dbReference type="SAM" id="MobiDB-lite"/>
    </source>
</evidence>
<evidence type="ECO:0000259" key="3">
    <source>
        <dbReference type="PROSITE" id="PS50158"/>
    </source>
</evidence>
<dbReference type="Proteomes" id="UP000007431">
    <property type="component" value="Unassembled WGS sequence"/>
</dbReference>
<feature type="compositionally biased region" description="Basic and acidic residues" evidence="2">
    <location>
        <begin position="422"/>
        <end position="496"/>
    </location>
</feature>
<feature type="compositionally biased region" description="Basic and acidic residues" evidence="2">
    <location>
        <begin position="1643"/>
        <end position="1656"/>
    </location>
</feature>
<dbReference type="InterPro" id="IPR021109">
    <property type="entry name" value="Peptidase_aspartic_dom_sf"/>
</dbReference>
<dbReference type="PROSITE" id="PS50158">
    <property type="entry name" value="ZF_CCHC"/>
    <property type="match status" value="1"/>
</dbReference>
<reference evidence="4 5" key="1">
    <citation type="journal article" date="2010" name="Nat. Biotechnol.">
        <title>Genome sequence of the model mushroom Schizophyllum commune.</title>
        <authorList>
            <person name="Ohm R.A."/>
            <person name="de Jong J.F."/>
            <person name="Lugones L.G."/>
            <person name="Aerts A."/>
            <person name="Kothe E."/>
            <person name="Stajich J.E."/>
            <person name="de Vries R.P."/>
            <person name="Record E."/>
            <person name="Levasseur A."/>
            <person name="Baker S.E."/>
            <person name="Bartholomew K.A."/>
            <person name="Coutinho P.M."/>
            <person name="Erdmann S."/>
            <person name="Fowler T.J."/>
            <person name="Gathman A.C."/>
            <person name="Lombard V."/>
            <person name="Henrissat B."/>
            <person name="Knabe N."/>
            <person name="Kuees U."/>
            <person name="Lilly W.W."/>
            <person name="Lindquist E."/>
            <person name="Lucas S."/>
            <person name="Magnuson J.K."/>
            <person name="Piumi F."/>
            <person name="Raudaskoski M."/>
            <person name="Salamov A."/>
            <person name="Schmutz J."/>
            <person name="Schwarze F.W.M.R."/>
            <person name="vanKuyk P.A."/>
            <person name="Horton J.S."/>
            <person name="Grigoriev I.V."/>
            <person name="Woesten H.A.B."/>
        </authorList>
    </citation>
    <scope>NUCLEOTIDE SEQUENCE [LARGE SCALE GENOMIC DNA]</scope>
    <source>
        <strain evidence="5">H4-8 / FGSC 9210</strain>
    </source>
</reference>
<feature type="compositionally biased region" description="Acidic residues" evidence="2">
    <location>
        <begin position="1210"/>
        <end position="1219"/>
    </location>
</feature>
<keyword evidence="1" id="KW-0479">Metal-binding</keyword>
<proteinExistence type="predicted"/>
<keyword evidence="1" id="KW-0862">Zinc</keyword>
<sequence>MSYSRGRKDLGVRGTTSTATGKFSQLHRQVSGTEKHPPPHTPSPPAQSTVNMSFDSPLTPIPPTPHPDKGKAVSKPPPPGPTTKKDGGLTKPTSNKEASGNLFSDLSSVPPSQAPSSMTGIASSKDSSPQMPAAPSLLFPNLTVERDPAVNLNSPRSVPLPPDQPEEEDAVEHALQIVRDLDVSFHRKREGDLWSWDSLEKKVKGYANYKELRPEDVEDHGITISGSQARFRVRRALIKDVLDVAEEFENLLLSLRSMDPDRPAEGAWKVDAKSAFVKALEGARTLASLNLAWRGLAGRFNNGYHVYAKYLARAYHAYGAYEGEPPASPSSTAASVYQEMDRYPLAEEKVRYAIGALPGAQIAGSLPNDPSSSERKRDRLVNLPDRVILATPPRLREHFPECEPEENPTVISYEGYRHYEWKGRREEEEEAERERARKSKEQGDREAQRLWQEKIMREQQRNREREEERRRKAAEEARARKRQEEERARQAERTRQEEEDERERRRREERRHARLEEEKAVRAHERVFEREQAARAIEDEEYRRLYDQHLQSRTGLYASLLGMMKTRVRKEEGIVKDAHEQMDLALDQGQLDVQEVEIRRATCAAERAEEAARREQMFEEGFQRKIHEDKRKDKVEFAGWEYVPEKPEVEKPMELEEEDDLDERADDGDDEEGWEEDESGFPETPAPRGRGRRGGRRTSAFSFFGQTTPRTTPFGSAVLPPPLQQGTTRSASRRRRSGLVNIPGAFGGAPPPDGGDSSDNNDEGRGRRPPPGPNGGGGGRPPPPPPNNGQSGIPGDERGNGRSHRGGGGGPPGDPPGGSQGSAAVGNPRAPYGNTAPTIHPVLKSSNVPSWDGNRATAISYFWKINQLARSGGYLPEALGFWLWQKLVEGSSVELWYMTVSDDTKDWMQTNATQWIQGVVDVFLGRRWVNQIASEFKQQGFREGHKYRFESPQDYISRRLMHARFLGYSKKGLYEEVQLVIERIPSHWHHMLSTSTVRNADELKERAIEFEAELMADHQHDSGDIEASVSSVLRKMGITPSTRSSQPRSSFKRVAFSAEPGKRDDEEPPALTAVSDAEESGESSSEGEQEPWEEILATAYSVVQRRPPASDKKYPFERRNNVRTSAKKPPPAPCFACGSPYHWNRECPHRDKYLASRRREGNSVEPGDAAREKAYNAAWAIVSDPGFEGAVPEDTFEPEECKTQERREEEQEGESEPEDVNERPEERTNGPAREEVLFVNTPNVASQIEVVEEEYWQAGGTLPADHPHLMEYVGSDAKWCAQPDFDLNCERGAIEREAFAIPDVKPFEDPPRKLKARIKKPPGYASVGTSVLSVRCKLSSLEDEEIDGRLDSGASLSLLSADQYDQLKNPPPIKKGAKMKLWQLTSSSAPMRGYVRLPVFVATDHGVTLEMEVEVYVVEGMTVPLLLGEDFQQAYEVSVDRRIDKGTRVFFGDAENATTAVSVNRTSDYSRVAKSYCGEVPEQSFAKKAHRNRLRRERRKRAKLAKEEDFLVRAAQDVRIPAETVARVPLQGQFAEEGEWVVEKTLLSTSDSPHLAVPNTLISGSCTYVPVANLAQEPKMVRRGEVLGRIVHAADFFDTPSSTEEKTNFERHASFLKTACDLNLGEAREQDAAKAPPHQHKTAAADRHSRPTRMPDKNTYAAWANGGRPAKRRFFMPDKESYSTWVQGEEEEQDDYGPKTAALPETEDVASEKFKEILDVGALPEHLKEKAWEMLLRHRKAFALDGRLGDYEAAARIRVKEGTEPIAVPMFGASPRRSRS</sequence>
<feature type="region of interest" description="Disordered" evidence="2">
    <location>
        <begin position="1186"/>
        <end position="1232"/>
    </location>
</feature>
<dbReference type="OrthoDB" id="3061185at2759"/>
<feature type="compositionally biased region" description="Basic and acidic residues" evidence="2">
    <location>
        <begin position="1199"/>
        <end position="1209"/>
    </location>
</feature>
<dbReference type="GO" id="GO:0008270">
    <property type="term" value="F:zinc ion binding"/>
    <property type="evidence" value="ECO:0007669"/>
    <property type="project" value="UniProtKB-KW"/>
</dbReference>
<feature type="region of interest" description="Disordered" evidence="2">
    <location>
        <begin position="1038"/>
        <end position="1131"/>
    </location>
</feature>
<gene>
    <name evidence="4" type="ORF">SCHCODRAFT_234930</name>
</gene>
<feature type="compositionally biased region" description="Polar residues" evidence="2">
    <location>
        <begin position="699"/>
        <end position="714"/>
    </location>
</feature>
<dbReference type="VEuPathDB" id="FungiDB:SCHCODRAFT_01094336"/>
<feature type="compositionally biased region" description="Polar residues" evidence="2">
    <location>
        <begin position="46"/>
        <end position="56"/>
    </location>
</feature>
<dbReference type="PANTHER" id="PTHR43670">
    <property type="entry name" value="HEAT SHOCK PROTEIN 26"/>
    <property type="match status" value="1"/>
</dbReference>
<name>D8Q546_SCHCM</name>
<feature type="compositionally biased region" description="Acidic residues" evidence="2">
    <location>
        <begin position="1076"/>
        <end position="1093"/>
    </location>
</feature>
<feature type="domain" description="CCHC-type" evidence="3">
    <location>
        <begin position="1134"/>
        <end position="1148"/>
    </location>
</feature>
<feature type="compositionally biased region" description="Basic and acidic residues" evidence="2">
    <location>
        <begin position="643"/>
        <end position="654"/>
    </location>
</feature>
<feature type="compositionally biased region" description="Low complexity" evidence="2">
    <location>
        <begin position="1039"/>
        <end position="1049"/>
    </location>
</feature>
<dbReference type="GO" id="GO:0003676">
    <property type="term" value="F:nucleic acid binding"/>
    <property type="evidence" value="ECO:0007669"/>
    <property type="project" value="InterPro"/>
</dbReference>
<feature type="compositionally biased region" description="Polar residues" evidence="2">
    <location>
        <begin position="95"/>
        <end position="130"/>
    </location>
</feature>
<keyword evidence="1" id="KW-0863">Zinc-finger</keyword>
<feature type="compositionally biased region" description="Gly residues" evidence="2">
    <location>
        <begin position="806"/>
        <end position="820"/>
    </location>
</feature>
<dbReference type="HOGENOM" id="CLU_002544_0_0_1"/>
<evidence type="ECO:0000313" key="5">
    <source>
        <dbReference type="Proteomes" id="UP000007431"/>
    </source>
</evidence>
<dbReference type="EMBL" id="GL377306">
    <property type="protein sequence ID" value="EFI96906.1"/>
    <property type="molecule type" value="Genomic_DNA"/>
</dbReference>
<feature type="compositionally biased region" description="Basic and acidic residues" evidence="2">
    <location>
        <begin position="1108"/>
        <end position="1120"/>
    </location>
</feature>
<dbReference type="eggNOG" id="ENOG502SN1A">
    <property type="taxonomic scope" value="Eukaryota"/>
</dbReference>
<feature type="region of interest" description="Disordered" evidence="2">
    <location>
        <begin position="422"/>
        <end position="512"/>
    </location>
</feature>
<dbReference type="RefSeq" id="XP_003031809.1">
    <property type="nucleotide sequence ID" value="XM_003031763.1"/>
</dbReference>
<feature type="compositionally biased region" description="Polar residues" evidence="2">
    <location>
        <begin position="14"/>
        <end position="32"/>
    </location>
</feature>
<dbReference type="PANTHER" id="PTHR43670:SF114">
    <property type="entry name" value="OS05G0592000 PROTEIN"/>
    <property type="match status" value="1"/>
</dbReference>
<evidence type="ECO:0000313" key="4">
    <source>
        <dbReference type="EMBL" id="EFI96906.1"/>
    </source>
</evidence>
<feature type="region of interest" description="Disordered" evidence="2">
    <location>
        <begin position="1"/>
        <end position="135"/>
    </location>
</feature>
<feature type="compositionally biased region" description="Basic and acidic residues" evidence="2">
    <location>
        <begin position="1220"/>
        <end position="1232"/>
    </location>
</feature>
<dbReference type="InParanoid" id="D8Q546"/>
<feature type="compositionally biased region" description="Acidic residues" evidence="2">
    <location>
        <begin position="655"/>
        <end position="680"/>
    </location>
</feature>
<dbReference type="InterPro" id="IPR001878">
    <property type="entry name" value="Znf_CCHC"/>
</dbReference>
<accession>D8Q546</accession>
<organism evidence="5">
    <name type="scientific">Schizophyllum commune (strain H4-8 / FGSC 9210)</name>
    <name type="common">Split gill fungus</name>
    <dbReference type="NCBI Taxonomy" id="578458"/>
    <lineage>
        <taxon>Eukaryota</taxon>
        <taxon>Fungi</taxon>
        <taxon>Dikarya</taxon>
        <taxon>Basidiomycota</taxon>
        <taxon>Agaricomycotina</taxon>
        <taxon>Agaricomycetes</taxon>
        <taxon>Agaricomycetidae</taxon>
        <taxon>Agaricales</taxon>
        <taxon>Schizophyllaceae</taxon>
        <taxon>Schizophyllum</taxon>
    </lineage>
</organism>
<dbReference type="GO" id="GO:0034605">
    <property type="term" value="P:cellular response to heat"/>
    <property type="evidence" value="ECO:0007669"/>
    <property type="project" value="TreeGrafter"/>
</dbReference>
<protein>
    <recommendedName>
        <fullName evidence="3">CCHC-type domain-containing protein</fullName>
    </recommendedName>
</protein>